<dbReference type="NCBIfam" id="TIGR01352">
    <property type="entry name" value="tonB_Cterm"/>
    <property type="match status" value="1"/>
</dbReference>
<keyword evidence="8" id="KW-1133">Transmembrane helix</keyword>
<reference evidence="13 14" key="1">
    <citation type="journal article" date="2019" name="Biochem. Eng. J.">
        <title>Metabolic engineering of the marine bacteria Neptunomonas concharum for the production of acetoin and meso-2,3-butanediol from acetate.</title>
        <authorList>
            <person name="Li W."/>
            <person name="Pu N."/>
            <person name="Liu C.-X."/>
            <person name="Yuan Q.-P."/>
            <person name="Li Z.-J."/>
        </authorList>
    </citation>
    <scope>NUCLEOTIDE SEQUENCE [LARGE SCALE GENOMIC DNA]</scope>
    <source>
        <strain evidence="13 14">JCM17730</strain>
    </source>
</reference>
<keyword evidence="7" id="KW-0653">Protein transport</keyword>
<feature type="domain" description="TonB C-terminal" evidence="12">
    <location>
        <begin position="174"/>
        <end position="266"/>
    </location>
</feature>
<evidence type="ECO:0000256" key="4">
    <source>
        <dbReference type="ARBA" id="ARBA00022475"/>
    </source>
</evidence>
<protein>
    <submittedName>
        <fullName evidence="13">Energy transducer TonB</fullName>
    </submittedName>
</protein>
<comment type="subcellular location">
    <subcellularLocation>
        <location evidence="1">Cell inner membrane</location>
        <topology evidence="1">Single-pass membrane protein</topology>
        <orientation evidence="1">Periplasmic side</orientation>
    </subcellularLocation>
</comment>
<dbReference type="AlphaFoldDB" id="A0A5P1RDI4"/>
<dbReference type="Proteomes" id="UP000324760">
    <property type="component" value="Chromosome"/>
</dbReference>
<evidence type="ECO:0000256" key="5">
    <source>
        <dbReference type="ARBA" id="ARBA00022519"/>
    </source>
</evidence>
<sequence length="266" mass="28892">MIGTSPLIRTYQVAIALFFAVALHLLLLFTLSAQAETGAKNEGEMGIEIDLGMLGDLGTSQETVDEPPAETQPVEPVTTPSETVVEPDIAEVIPDPEPEPVVAPLHVKQKPKPKTQIKTKNHVVKAPDTPQPDKLPSDLPPSDQPATQPVSMQKQSTGRGQALTHGGQPAAERSYYALLAAKLAQHKRYPKSSRRRGEEGEVTLFFVLDRSGRVLESRIHTSSGFPKLDNAVIKMLHKAAPLPAFPKDMLQPQLTVKIPVSFKLNS</sequence>
<dbReference type="GO" id="GO:0015031">
    <property type="term" value="P:protein transport"/>
    <property type="evidence" value="ECO:0007669"/>
    <property type="project" value="UniProtKB-KW"/>
</dbReference>
<dbReference type="EMBL" id="CP043869">
    <property type="protein sequence ID" value="QEQ97714.1"/>
    <property type="molecule type" value="Genomic_DNA"/>
</dbReference>
<keyword evidence="6" id="KW-0812">Transmembrane</keyword>
<dbReference type="PANTHER" id="PTHR33446">
    <property type="entry name" value="PROTEIN TONB-RELATED"/>
    <property type="match status" value="1"/>
</dbReference>
<keyword evidence="14" id="KW-1185">Reference proteome</keyword>
<keyword evidence="4" id="KW-1003">Cell membrane</keyword>
<evidence type="ECO:0000256" key="2">
    <source>
        <dbReference type="ARBA" id="ARBA00006555"/>
    </source>
</evidence>
<comment type="similarity">
    <text evidence="2">Belongs to the TonB family.</text>
</comment>
<evidence type="ECO:0000313" key="13">
    <source>
        <dbReference type="EMBL" id="QEQ97714.1"/>
    </source>
</evidence>
<evidence type="ECO:0000256" key="10">
    <source>
        <dbReference type="SAM" id="MobiDB-lite"/>
    </source>
</evidence>
<accession>A0A5P1RDI4</accession>
<dbReference type="Gene3D" id="3.30.1150.10">
    <property type="match status" value="1"/>
</dbReference>
<dbReference type="KEGG" id="ncu:F0U83_13835"/>
<proteinExistence type="inferred from homology"/>
<feature type="region of interest" description="Disordered" evidence="10">
    <location>
        <begin position="58"/>
        <end position="168"/>
    </location>
</feature>
<dbReference type="GO" id="GO:0005886">
    <property type="term" value="C:plasma membrane"/>
    <property type="evidence" value="ECO:0007669"/>
    <property type="project" value="UniProtKB-SubCell"/>
</dbReference>
<organism evidence="13 14">
    <name type="scientific">Neptunomonas concharum</name>
    <dbReference type="NCBI Taxonomy" id="1031538"/>
    <lineage>
        <taxon>Bacteria</taxon>
        <taxon>Pseudomonadati</taxon>
        <taxon>Pseudomonadota</taxon>
        <taxon>Gammaproteobacteria</taxon>
        <taxon>Oceanospirillales</taxon>
        <taxon>Oceanospirillaceae</taxon>
        <taxon>Neptunomonas</taxon>
    </lineage>
</organism>
<keyword evidence="11" id="KW-0732">Signal</keyword>
<keyword evidence="5" id="KW-0997">Cell inner membrane</keyword>
<dbReference type="InterPro" id="IPR006260">
    <property type="entry name" value="TonB/TolA_C"/>
</dbReference>
<dbReference type="GO" id="GO:0055085">
    <property type="term" value="P:transmembrane transport"/>
    <property type="evidence" value="ECO:0007669"/>
    <property type="project" value="InterPro"/>
</dbReference>
<evidence type="ECO:0000256" key="3">
    <source>
        <dbReference type="ARBA" id="ARBA00022448"/>
    </source>
</evidence>
<feature type="chain" id="PRO_5024926009" evidence="11">
    <location>
        <begin position="36"/>
        <end position="266"/>
    </location>
</feature>
<keyword evidence="9" id="KW-0472">Membrane</keyword>
<feature type="compositionally biased region" description="Low complexity" evidence="10">
    <location>
        <begin position="69"/>
        <end position="93"/>
    </location>
</feature>
<evidence type="ECO:0000256" key="9">
    <source>
        <dbReference type="ARBA" id="ARBA00023136"/>
    </source>
</evidence>
<dbReference type="InterPro" id="IPR037682">
    <property type="entry name" value="TonB_C"/>
</dbReference>
<feature type="compositionally biased region" description="Polar residues" evidence="10">
    <location>
        <begin position="146"/>
        <end position="159"/>
    </location>
</feature>
<dbReference type="Pfam" id="PF03544">
    <property type="entry name" value="TonB_C"/>
    <property type="match status" value="1"/>
</dbReference>
<feature type="signal peptide" evidence="11">
    <location>
        <begin position="1"/>
        <end position="35"/>
    </location>
</feature>
<dbReference type="SUPFAM" id="SSF74653">
    <property type="entry name" value="TolA/TonB C-terminal domain"/>
    <property type="match status" value="1"/>
</dbReference>
<evidence type="ECO:0000256" key="6">
    <source>
        <dbReference type="ARBA" id="ARBA00022692"/>
    </source>
</evidence>
<dbReference type="OrthoDB" id="6121181at2"/>
<evidence type="ECO:0000256" key="11">
    <source>
        <dbReference type="SAM" id="SignalP"/>
    </source>
</evidence>
<evidence type="ECO:0000256" key="1">
    <source>
        <dbReference type="ARBA" id="ARBA00004383"/>
    </source>
</evidence>
<dbReference type="RefSeq" id="WP_138987829.1">
    <property type="nucleotide sequence ID" value="NZ_CP043869.1"/>
</dbReference>
<dbReference type="PROSITE" id="PS52015">
    <property type="entry name" value="TONB_CTD"/>
    <property type="match status" value="1"/>
</dbReference>
<feature type="compositionally biased region" description="Basic residues" evidence="10">
    <location>
        <begin position="107"/>
        <end position="123"/>
    </location>
</feature>
<name>A0A5P1RDI4_9GAMM</name>
<evidence type="ECO:0000259" key="12">
    <source>
        <dbReference type="PROSITE" id="PS52015"/>
    </source>
</evidence>
<evidence type="ECO:0000256" key="7">
    <source>
        <dbReference type="ARBA" id="ARBA00022927"/>
    </source>
</evidence>
<evidence type="ECO:0000313" key="14">
    <source>
        <dbReference type="Proteomes" id="UP000324760"/>
    </source>
</evidence>
<keyword evidence="3" id="KW-0813">Transport</keyword>
<evidence type="ECO:0000256" key="8">
    <source>
        <dbReference type="ARBA" id="ARBA00022989"/>
    </source>
</evidence>
<gene>
    <name evidence="13" type="ORF">F0U83_13835</name>
</gene>
<dbReference type="InterPro" id="IPR051045">
    <property type="entry name" value="TonB-dependent_transducer"/>
</dbReference>